<proteinExistence type="predicted"/>
<dbReference type="EnsemblMetazoa" id="CLYHEMT000744.1">
    <property type="protein sequence ID" value="CLYHEMP000744.1"/>
    <property type="gene ID" value="CLYHEMG000744"/>
</dbReference>
<dbReference type="Proteomes" id="UP000594262">
    <property type="component" value="Unplaced"/>
</dbReference>
<dbReference type="PANTHER" id="PTHR11012:SF30">
    <property type="entry name" value="PROTEIN KINASE-LIKE DOMAIN-CONTAINING"/>
    <property type="match status" value="1"/>
</dbReference>
<dbReference type="SUPFAM" id="SSF56112">
    <property type="entry name" value="Protein kinase-like (PK-like)"/>
    <property type="match status" value="1"/>
</dbReference>
<protein>
    <recommendedName>
        <fullName evidence="1">CHK kinase-like domain-containing protein</fullName>
    </recommendedName>
</protein>
<dbReference type="GeneID" id="136809289"/>
<feature type="domain" description="CHK kinase-like" evidence="1">
    <location>
        <begin position="115"/>
        <end position="272"/>
    </location>
</feature>
<sequence>MMALIPEFESVLLNVTGAKSANKIESIQSLWSGYGEIARMKLEGASQSSIIIKNIALPTRTNHPQGWNTNRGHQRKLKSYEVEMAWYKNYADKCNESCRVPKCYATKSKDSQHMIVLEDLDAAGFPLRHSSLSTNQIYACLSWLANFHAVFLGTKPNNLWEIGTYWHLGTRPDELEKMDHPKLKKAAPMIDQILNECQFKTLVHGDAKVANFCFSTSDTVVAAVDFQYVGGGCGMKDVAYFIGSILDEKECESRESELLHVYFAVLKSATLKHHPNLDVENLENEWRKLFPIAWTDFHRFLLGWSPGHWKINTYSEKLARKVITKLGI</sequence>
<reference evidence="2" key="1">
    <citation type="submission" date="2021-01" db="UniProtKB">
        <authorList>
            <consortium name="EnsemblMetazoa"/>
        </authorList>
    </citation>
    <scope>IDENTIFICATION</scope>
</reference>
<dbReference type="InterPro" id="IPR015897">
    <property type="entry name" value="CHK_kinase-like"/>
</dbReference>
<dbReference type="InterPro" id="IPR004119">
    <property type="entry name" value="EcKL"/>
</dbReference>
<dbReference type="OrthoDB" id="411145at2759"/>
<dbReference type="PANTHER" id="PTHR11012">
    <property type="entry name" value="PROTEIN KINASE-LIKE DOMAIN-CONTAINING"/>
    <property type="match status" value="1"/>
</dbReference>
<accession>A0A7M5V1B7</accession>
<keyword evidence="3" id="KW-1185">Reference proteome</keyword>
<dbReference type="Gene3D" id="3.90.1200.10">
    <property type="match status" value="1"/>
</dbReference>
<dbReference type="RefSeq" id="XP_066921905.1">
    <property type="nucleotide sequence ID" value="XM_067065804.1"/>
</dbReference>
<organism evidence="2 3">
    <name type="scientific">Clytia hemisphaerica</name>
    <dbReference type="NCBI Taxonomy" id="252671"/>
    <lineage>
        <taxon>Eukaryota</taxon>
        <taxon>Metazoa</taxon>
        <taxon>Cnidaria</taxon>
        <taxon>Hydrozoa</taxon>
        <taxon>Hydroidolina</taxon>
        <taxon>Leptothecata</taxon>
        <taxon>Obeliida</taxon>
        <taxon>Clytiidae</taxon>
        <taxon>Clytia</taxon>
    </lineage>
</organism>
<name>A0A7M5V1B7_9CNID</name>
<dbReference type="SMART" id="SM00587">
    <property type="entry name" value="CHK"/>
    <property type="match status" value="1"/>
</dbReference>
<dbReference type="Pfam" id="PF02958">
    <property type="entry name" value="EcKL"/>
    <property type="match status" value="2"/>
</dbReference>
<evidence type="ECO:0000313" key="3">
    <source>
        <dbReference type="Proteomes" id="UP000594262"/>
    </source>
</evidence>
<dbReference type="InterPro" id="IPR011009">
    <property type="entry name" value="Kinase-like_dom_sf"/>
</dbReference>
<evidence type="ECO:0000313" key="2">
    <source>
        <dbReference type="EnsemblMetazoa" id="CLYHEMP000744.1"/>
    </source>
</evidence>
<dbReference type="AlphaFoldDB" id="A0A7M5V1B7"/>
<evidence type="ECO:0000259" key="1">
    <source>
        <dbReference type="SMART" id="SM00587"/>
    </source>
</evidence>